<evidence type="ECO:0000256" key="5">
    <source>
        <dbReference type="ARBA" id="ARBA00022723"/>
    </source>
</evidence>
<dbReference type="Gene3D" id="1.10.760.10">
    <property type="entry name" value="Cytochrome c-like domain"/>
    <property type="match status" value="1"/>
</dbReference>
<evidence type="ECO:0000259" key="12">
    <source>
        <dbReference type="PROSITE" id="PS51007"/>
    </source>
</evidence>
<dbReference type="InterPro" id="IPR004923">
    <property type="entry name" value="FTR1/Fip1/EfeU"/>
</dbReference>
<evidence type="ECO:0000256" key="9">
    <source>
        <dbReference type="PROSITE-ProRule" id="PRU00433"/>
    </source>
</evidence>
<reference evidence="14" key="2">
    <citation type="submission" date="2015-04" db="EMBL/GenBank/DDBJ databases">
        <title>The complete genome sequence of Erythrobacter sp. s21-N3.</title>
        <authorList>
            <person name="Zhuang L."/>
            <person name="Liu Y."/>
            <person name="Shao Z."/>
        </authorList>
    </citation>
    <scope>NUCLEOTIDE SEQUENCE [LARGE SCALE GENOMIC DNA]</scope>
    <source>
        <strain evidence="14">s21-N3</strain>
    </source>
</reference>
<reference evidence="13 14" key="1">
    <citation type="journal article" date="2015" name="Int. J. Syst. Evol. Microbiol.">
        <title>Erythrobacter atlanticus sp. nov., a bacterium from ocean sediment able to degrade polycyclic aromatic hydrocarbons.</title>
        <authorList>
            <person name="Zhuang L."/>
            <person name="Liu Y."/>
            <person name="Wang L."/>
            <person name="Wang W."/>
            <person name="Shao Z."/>
        </authorList>
    </citation>
    <scope>NUCLEOTIDE SEQUENCE [LARGE SCALE GENOMIC DNA]</scope>
    <source>
        <strain evidence="14">s21-N3</strain>
    </source>
</reference>
<evidence type="ECO:0000256" key="7">
    <source>
        <dbReference type="ARBA" id="ARBA00023004"/>
    </source>
</evidence>
<evidence type="ECO:0000256" key="4">
    <source>
        <dbReference type="ARBA" id="ARBA00022692"/>
    </source>
</evidence>
<feature type="transmembrane region" description="Helical" evidence="10">
    <location>
        <begin position="383"/>
        <end position="408"/>
    </location>
</feature>
<feature type="chain" id="PRO_5005211742" evidence="11">
    <location>
        <begin position="25"/>
        <end position="646"/>
    </location>
</feature>
<feature type="transmembrane region" description="Helical" evidence="10">
    <location>
        <begin position="530"/>
        <end position="550"/>
    </location>
</feature>
<dbReference type="InterPro" id="IPR009056">
    <property type="entry name" value="Cyt_c-like_dom"/>
</dbReference>
<evidence type="ECO:0000256" key="2">
    <source>
        <dbReference type="ARBA" id="ARBA00008333"/>
    </source>
</evidence>
<keyword evidence="6 10" id="KW-1133">Transmembrane helix</keyword>
<dbReference type="PANTHER" id="PTHR31632">
    <property type="entry name" value="IRON TRANSPORTER FTH1"/>
    <property type="match status" value="1"/>
</dbReference>
<proteinExistence type="inferred from homology"/>
<dbReference type="PROSITE" id="PS51007">
    <property type="entry name" value="CYTC"/>
    <property type="match status" value="1"/>
</dbReference>
<dbReference type="GO" id="GO:0033573">
    <property type="term" value="C:high-affinity iron permease complex"/>
    <property type="evidence" value="ECO:0007669"/>
    <property type="project" value="InterPro"/>
</dbReference>
<keyword evidence="11" id="KW-0732">Signal</keyword>
<evidence type="ECO:0000256" key="6">
    <source>
        <dbReference type="ARBA" id="ARBA00022989"/>
    </source>
</evidence>
<feature type="transmembrane region" description="Helical" evidence="10">
    <location>
        <begin position="602"/>
        <end position="629"/>
    </location>
</feature>
<comment type="similarity">
    <text evidence="2">Belongs to the oxidase-dependent Fe transporter (OFeT) (TC 9.A.10.1) family.</text>
</comment>
<evidence type="ECO:0000313" key="14">
    <source>
        <dbReference type="Proteomes" id="UP000059113"/>
    </source>
</evidence>
<dbReference type="RefSeq" id="WP_048885105.1">
    <property type="nucleotide sequence ID" value="NZ_CP011310.1"/>
</dbReference>
<evidence type="ECO:0000256" key="3">
    <source>
        <dbReference type="ARBA" id="ARBA00022617"/>
    </source>
</evidence>
<keyword evidence="5 9" id="KW-0479">Metal-binding</keyword>
<name>A0A0H4VFI4_9SPHN</name>
<dbReference type="SUPFAM" id="SSF46626">
    <property type="entry name" value="Cytochrome c"/>
    <property type="match status" value="1"/>
</dbReference>
<comment type="subcellular location">
    <subcellularLocation>
        <location evidence="1">Membrane</location>
        <topology evidence="1">Multi-pass membrane protein</topology>
    </subcellularLocation>
</comment>
<organism evidence="13 14">
    <name type="scientific">Aurantiacibacter atlanticus</name>
    <dbReference type="NCBI Taxonomy" id="1648404"/>
    <lineage>
        <taxon>Bacteria</taxon>
        <taxon>Pseudomonadati</taxon>
        <taxon>Pseudomonadota</taxon>
        <taxon>Alphaproteobacteria</taxon>
        <taxon>Sphingomonadales</taxon>
        <taxon>Erythrobacteraceae</taxon>
        <taxon>Aurantiacibacter</taxon>
    </lineage>
</organism>
<evidence type="ECO:0000313" key="13">
    <source>
        <dbReference type="EMBL" id="AKQ41591.1"/>
    </source>
</evidence>
<protein>
    <submittedName>
        <fullName evidence="13">Iron permease</fullName>
    </submittedName>
</protein>
<gene>
    <name evidence="13" type="ORF">CP97_05440</name>
</gene>
<evidence type="ECO:0000256" key="10">
    <source>
        <dbReference type="SAM" id="Phobius"/>
    </source>
</evidence>
<feature type="transmembrane region" description="Helical" evidence="10">
    <location>
        <begin position="420"/>
        <end position="443"/>
    </location>
</feature>
<dbReference type="GO" id="GO:0009055">
    <property type="term" value="F:electron transfer activity"/>
    <property type="evidence" value="ECO:0007669"/>
    <property type="project" value="InterPro"/>
</dbReference>
<feature type="transmembrane region" description="Helical" evidence="10">
    <location>
        <begin position="562"/>
        <end position="582"/>
    </location>
</feature>
<feature type="signal peptide" evidence="11">
    <location>
        <begin position="1"/>
        <end position="24"/>
    </location>
</feature>
<dbReference type="Pfam" id="PF03239">
    <property type="entry name" value="FTR1"/>
    <property type="match status" value="1"/>
</dbReference>
<dbReference type="STRING" id="1648404.CP97_05440"/>
<keyword evidence="4 10" id="KW-0812">Transmembrane</keyword>
<dbReference type="Pfam" id="PF13442">
    <property type="entry name" value="Cytochrome_CBB3"/>
    <property type="match status" value="1"/>
</dbReference>
<evidence type="ECO:0000256" key="11">
    <source>
        <dbReference type="SAM" id="SignalP"/>
    </source>
</evidence>
<evidence type="ECO:0000256" key="8">
    <source>
        <dbReference type="ARBA" id="ARBA00023136"/>
    </source>
</evidence>
<dbReference type="Proteomes" id="UP000059113">
    <property type="component" value="Chromosome"/>
</dbReference>
<dbReference type="InterPro" id="IPR036909">
    <property type="entry name" value="Cyt_c-like_dom_sf"/>
</dbReference>
<feature type="domain" description="Cytochrome c" evidence="12">
    <location>
        <begin position="130"/>
        <end position="272"/>
    </location>
</feature>
<dbReference type="EMBL" id="CP011310">
    <property type="protein sequence ID" value="AKQ41591.1"/>
    <property type="molecule type" value="Genomic_DNA"/>
</dbReference>
<dbReference type="GO" id="GO:0020037">
    <property type="term" value="F:heme binding"/>
    <property type="evidence" value="ECO:0007669"/>
    <property type="project" value="InterPro"/>
</dbReference>
<dbReference type="PANTHER" id="PTHR31632:SF2">
    <property type="entry name" value="PLASMA MEMBRANE IRON PERMEASE"/>
    <property type="match status" value="1"/>
</dbReference>
<sequence>MTLRAFAVQLIAFLSIAVAMPAAAGTHGAVQTTWRLLDYIAVDYTEAVSGGEVTNELEYTEMQEFSASVAERMAALPANAERAQLVADAETLAESISAKVEPAVVARDARRLASELIAAFPVPLAPEAAPDLARGAALYAQNCASCHGPSGGGDGPAAEGLDPPPIAFDDVVRARERSAFALYQVIGQGLEGTAMPGFSDLPAEDRWSLAYYSGSIAFEDIERGRRIWNDDPKIRARIPDLAALSGLTPAALGEAIGTERADAVMAYLRAHPEAVTSDTAGSLALARERLQQSLAAYEAGNNAEARELALSAYLDGFEPLEAVLSTRDADLLASVETGMAELRAAIGRGDPVATVAQRVKALDVLFYRAETVLAPDNASEASAFAGAFAILLREGLEALLIVIAMIAFLRKAERTEVLPFVHGGWLSALVAGGLTWVAATYLIGISGAGRELVEGFGSLFAALVLLSVGIWMHGKSQAGEWQRYIQKTMQHALSRRSAWFLFGLAFLVVYREVFETILFFAALWTQGHTGAIFAGSASAVVLLALIAWVMLRYSRRLPVGTFFAYSSVLIGILAVVLAGKGISGLQEAGLLGITPLPGLPRIPILGVAPALEPVVAQILTLALIALGYWRNKRKGMQVRTLHAETG</sequence>
<keyword evidence="7 9" id="KW-0408">Iron</keyword>
<evidence type="ECO:0000256" key="1">
    <source>
        <dbReference type="ARBA" id="ARBA00004141"/>
    </source>
</evidence>
<dbReference type="PATRIC" id="fig|1648404.4.peg.1135"/>
<accession>A0A0H4VFI4</accession>
<feature type="transmembrane region" description="Helical" evidence="10">
    <location>
        <begin position="455"/>
        <end position="474"/>
    </location>
</feature>
<dbReference type="AlphaFoldDB" id="A0A0H4VFI4"/>
<dbReference type="KEGG" id="ery:CP97_05440"/>
<dbReference type="GO" id="GO:0046872">
    <property type="term" value="F:metal ion binding"/>
    <property type="evidence" value="ECO:0007669"/>
    <property type="project" value="UniProtKB-KW"/>
</dbReference>
<keyword evidence="3 9" id="KW-0349">Heme</keyword>
<dbReference type="GO" id="GO:0015093">
    <property type="term" value="F:ferrous iron transmembrane transporter activity"/>
    <property type="evidence" value="ECO:0007669"/>
    <property type="project" value="TreeGrafter"/>
</dbReference>
<feature type="transmembrane region" description="Helical" evidence="10">
    <location>
        <begin position="499"/>
        <end position="524"/>
    </location>
</feature>
<keyword evidence="14" id="KW-1185">Reference proteome</keyword>
<keyword evidence="8 10" id="KW-0472">Membrane</keyword>